<gene>
    <name evidence="1" type="ORF">NU08_2103</name>
</gene>
<name>A0A444VZJ5_9FLAO</name>
<accession>A0A444VZJ5</accession>
<comment type="caution">
    <text evidence="1">The sequence shown here is derived from an EMBL/GenBank/DDBJ whole genome shotgun (WGS) entry which is preliminary data.</text>
</comment>
<evidence type="ECO:0000313" key="1">
    <source>
        <dbReference type="EMBL" id="RYJ38878.1"/>
    </source>
</evidence>
<organism evidence="1 2">
    <name type="scientific">Flavobacterium anhuiense</name>
    <dbReference type="NCBI Taxonomy" id="459526"/>
    <lineage>
        <taxon>Bacteria</taxon>
        <taxon>Pseudomonadati</taxon>
        <taxon>Bacteroidota</taxon>
        <taxon>Flavobacteriia</taxon>
        <taxon>Flavobacteriales</taxon>
        <taxon>Flavobacteriaceae</taxon>
        <taxon>Flavobacterium</taxon>
    </lineage>
</organism>
<sequence length="44" mass="5105">MAVGRIKNLPAYSALSTLKDQIRKSSTKYIRFCAFRIIERDQTN</sequence>
<dbReference type="EMBL" id="JUIV01000006">
    <property type="protein sequence ID" value="RYJ38878.1"/>
    <property type="molecule type" value="Genomic_DNA"/>
</dbReference>
<dbReference type="AlphaFoldDB" id="A0A444VZJ5"/>
<proteinExistence type="predicted"/>
<evidence type="ECO:0000313" key="2">
    <source>
        <dbReference type="Proteomes" id="UP000290433"/>
    </source>
</evidence>
<dbReference type="Proteomes" id="UP000290433">
    <property type="component" value="Unassembled WGS sequence"/>
</dbReference>
<reference evidence="1 2" key="1">
    <citation type="submission" date="2014-12" db="EMBL/GenBank/DDBJ databases">
        <title>Genome sequence of Flavobacterium anhuiense RCM74.</title>
        <authorList>
            <person name="Kim J.F."/>
            <person name="Song J.Y."/>
            <person name="Kwak M.-J."/>
            <person name="Lee S.-W."/>
        </authorList>
    </citation>
    <scope>NUCLEOTIDE SEQUENCE [LARGE SCALE GENOMIC DNA]</scope>
    <source>
        <strain evidence="1 2">RCM74</strain>
    </source>
</reference>
<protein>
    <submittedName>
        <fullName evidence="1">Uncharacterized protein</fullName>
    </submittedName>
</protein>